<gene>
    <name evidence="1" type="ORF">g.134187</name>
</gene>
<dbReference type="AlphaFoldDB" id="A0A2S2N704"/>
<organism evidence="1">
    <name type="scientific">Schizaphis graminum</name>
    <name type="common">Green bug aphid</name>
    <dbReference type="NCBI Taxonomy" id="13262"/>
    <lineage>
        <taxon>Eukaryota</taxon>
        <taxon>Metazoa</taxon>
        <taxon>Ecdysozoa</taxon>
        <taxon>Arthropoda</taxon>
        <taxon>Hexapoda</taxon>
        <taxon>Insecta</taxon>
        <taxon>Pterygota</taxon>
        <taxon>Neoptera</taxon>
        <taxon>Paraneoptera</taxon>
        <taxon>Hemiptera</taxon>
        <taxon>Sternorrhyncha</taxon>
        <taxon>Aphidomorpha</taxon>
        <taxon>Aphidoidea</taxon>
        <taxon>Aphididae</taxon>
        <taxon>Aphidini</taxon>
        <taxon>Schizaphis</taxon>
    </lineage>
</organism>
<proteinExistence type="predicted"/>
<accession>A0A2S2N704</accession>
<reference evidence="1" key="1">
    <citation type="submission" date="2018-04" db="EMBL/GenBank/DDBJ databases">
        <title>Transcriptome of Schizaphis graminum biotype I.</title>
        <authorList>
            <person name="Scully E.D."/>
            <person name="Geib S.M."/>
            <person name="Palmer N.A."/>
            <person name="Koch K."/>
            <person name="Bradshaw J."/>
            <person name="Heng-Moss T."/>
            <person name="Sarath G."/>
        </authorList>
    </citation>
    <scope>NUCLEOTIDE SEQUENCE</scope>
</reference>
<protein>
    <submittedName>
        <fullName evidence="1">Uncharacterized protein</fullName>
    </submittedName>
</protein>
<evidence type="ECO:0000313" key="1">
    <source>
        <dbReference type="EMBL" id="MBY12712.1"/>
    </source>
</evidence>
<dbReference type="EMBL" id="GGMR01000093">
    <property type="protein sequence ID" value="MBY12712.1"/>
    <property type="molecule type" value="Transcribed_RNA"/>
</dbReference>
<name>A0A2S2N704_SCHGA</name>
<sequence>MQFMLFKLKYALIYINLLCFCLPSLQYHQMLGTMDMVIIEILTVFPKRTSQKMTMAMMNKVNQLELRYLQYHEQIINSSWSILQEISIRRSGDNRIGTARIPKRTGKK</sequence>